<keyword evidence="1" id="KW-1133">Transmembrane helix</keyword>
<keyword evidence="1" id="KW-0812">Transmembrane</keyword>
<evidence type="ECO:0000313" key="2">
    <source>
        <dbReference type="EMBL" id="MCX2745276.1"/>
    </source>
</evidence>
<sequence length="668" mass="77006">MGSIKDNFYRVVMHRWLFLPTVMRLGKFIFLLILIFQGYDSYSQIRTPRGSGMGRDEYFDLNEDTVSVPEEDDGKLQLDSAKNPYGPFTLYYIKAEDVKNSKDIHYRIDTTLGNFGKFEMLEIMNYEAQNLGNMATAIFELYPELPSTPGLRSGFTAYQPYIRTPYEQRFFNTKGPFTEVEVLFGGGNRNKVDIAFSRNVNERFNLGFNLFRIAADKNLGPVRRFDNQAVGIAYDINANFINKDSTYSFMTRIFRHSHKVAESGGVLNFLDGNTALQGLNDQSSISPALQGAGSNYRVANGYLLQTFRPTGILRFYHELEYNQERNTFTVEPSDGNLASGYFNDIYLDEENTYDRVFFTTLKNEAGLTGGTNRIFYRAFFKHRYLKIDSEQINGVATRNELFLGGYLSYDLNQRNKLSGTVEYLLGQTYNIDALLETDWIDAGFKRITYKPDYIFQKYLGNHRGWENNFDDVSADKLYGKLKIKLGEQLIAPYVSVNNYNNYVYYSADTLPAQFSESFQVLNAGLSLQFRVFKNIGIDLDGKYSIVSDNASEVYRVPDLFGNASIFYQNSLFQGSLLLRTGFSANYRSGFYAMAYDPAIQRYFIQNAYMSKDYIIADFFVNFQVDRWRFSLKLKHFNQGFINDGYYITPAYPLQGRVFDFGVSWLFFD</sequence>
<dbReference type="Pfam" id="PF14121">
    <property type="entry name" value="Porin_10"/>
    <property type="match status" value="1"/>
</dbReference>
<comment type="caution">
    <text evidence="2">The sequence shown here is derived from an EMBL/GenBank/DDBJ whole genome shotgun (WGS) entry which is preliminary data.</text>
</comment>
<organism evidence="2 3">
    <name type="scientific">Mangrovivirga halotolerans</name>
    <dbReference type="NCBI Taxonomy" id="2993936"/>
    <lineage>
        <taxon>Bacteria</taxon>
        <taxon>Pseudomonadati</taxon>
        <taxon>Bacteroidota</taxon>
        <taxon>Cytophagia</taxon>
        <taxon>Cytophagales</taxon>
        <taxon>Mangrovivirgaceae</taxon>
        <taxon>Mangrovivirga</taxon>
    </lineage>
</organism>
<keyword evidence="3" id="KW-1185">Reference proteome</keyword>
<dbReference type="EMBL" id="JAPFQN010000009">
    <property type="protein sequence ID" value="MCX2745276.1"/>
    <property type="molecule type" value="Genomic_DNA"/>
</dbReference>
<keyword evidence="1" id="KW-0472">Membrane</keyword>
<name>A0ABT3RUE4_9BACT</name>
<feature type="transmembrane region" description="Helical" evidence="1">
    <location>
        <begin position="21"/>
        <end position="39"/>
    </location>
</feature>
<reference evidence="2 3" key="1">
    <citation type="submission" date="2022-11" db="EMBL/GenBank/DDBJ databases">
        <title>The characterization of three novel Bacteroidetes species and genomic analysis of their roles in tidal elemental geochemical cycles.</title>
        <authorList>
            <person name="Ma K."/>
        </authorList>
    </citation>
    <scope>NUCLEOTIDE SEQUENCE [LARGE SCALE GENOMIC DNA]</scope>
    <source>
        <strain evidence="2 3">M17</strain>
    </source>
</reference>
<dbReference type="InterPro" id="IPR025631">
    <property type="entry name" value="Porin_10"/>
</dbReference>
<evidence type="ECO:0000313" key="3">
    <source>
        <dbReference type="Proteomes" id="UP001209885"/>
    </source>
</evidence>
<dbReference type="Proteomes" id="UP001209885">
    <property type="component" value="Unassembled WGS sequence"/>
</dbReference>
<gene>
    <name evidence="2" type="ORF">OO013_15465</name>
</gene>
<proteinExistence type="predicted"/>
<protein>
    <recommendedName>
        <fullName evidence="4">Beta-barrel porin</fullName>
    </recommendedName>
</protein>
<dbReference type="RefSeq" id="WP_266057832.1">
    <property type="nucleotide sequence ID" value="NZ_JAPFQN010000009.1"/>
</dbReference>
<accession>A0ABT3RUE4</accession>
<evidence type="ECO:0000256" key="1">
    <source>
        <dbReference type="SAM" id="Phobius"/>
    </source>
</evidence>
<evidence type="ECO:0008006" key="4">
    <source>
        <dbReference type="Google" id="ProtNLM"/>
    </source>
</evidence>